<dbReference type="GO" id="GO:0008374">
    <property type="term" value="F:O-acyltransferase activity"/>
    <property type="evidence" value="ECO:0007669"/>
    <property type="project" value="InterPro"/>
</dbReference>
<name>T1L4I2_TETUR</name>
<dbReference type="Gene3D" id="3.40.50.1820">
    <property type="entry name" value="alpha/beta hydrolase"/>
    <property type="match status" value="1"/>
</dbReference>
<dbReference type="PANTHER" id="PTHR11440">
    <property type="entry name" value="LECITHIN-CHOLESTEROL ACYLTRANSFERASE-RELATED"/>
    <property type="match status" value="1"/>
</dbReference>
<dbReference type="EnsemblMetazoa" id="tetur39g00110.1">
    <property type="protein sequence ID" value="tetur39g00110.1"/>
    <property type="gene ID" value="tetur39g00110"/>
</dbReference>
<organism evidence="1 2">
    <name type="scientific">Tetranychus urticae</name>
    <name type="common">Two-spotted spider mite</name>
    <dbReference type="NCBI Taxonomy" id="32264"/>
    <lineage>
        <taxon>Eukaryota</taxon>
        <taxon>Metazoa</taxon>
        <taxon>Ecdysozoa</taxon>
        <taxon>Arthropoda</taxon>
        <taxon>Chelicerata</taxon>
        <taxon>Arachnida</taxon>
        <taxon>Acari</taxon>
        <taxon>Acariformes</taxon>
        <taxon>Trombidiformes</taxon>
        <taxon>Prostigmata</taxon>
        <taxon>Eleutherengona</taxon>
        <taxon>Raphignathae</taxon>
        <taxon>Tetranychoidea</taxon>
        <taxon>Tetranychidae</taxon>
        <taxon>Tetranychus</taxon>
    </lineage>
</organism>
<dbReference type="Pfam" id="PF02450">
    <property type="entry name" value="LCAT"/>
    <property type="match status" value="1"/>
</dbReference>
<sequence length="346" mass="39655">MIQRTRTSLYHLIPTFRDIKSFARLNENMTRNRTNVWQAIDVFDSLDKNIDIHCHYGTDVPTLSKLQYYHGGDGTVGHEEWCYLPKLLPENKPLNEDIDPPRGASEPTSDNKVSRQIAYILKLFFRITATACFLVRYELSSARPYVSFYEFHRSLYIMVQEQFSGDLYYDTVYDNLEREVTTTGQKGVLVCHSYGCLNLAELIRRKNAAALDDKIATIITLGAPWGGLMNALRAILSGDNLKKPYFNYRIFNMIQRTHTSLYHLIQSNGTLRFEDIVQLGDNMTRNRTNVWQAIDVFASLDKNIYIHCNYGTDVPKLSKLQYYHGGDGTVGHGSHTFQTVGLADTH</sequence>
<dbReference type="AlphaFoldDB" id="T1L4I2"/>
<dbReference type="GO" id="GO:0006629">
    <property type="term" value="P:lipid metabolic process"/>
    <property type="evidence" value="ECO:0007669"/>
    <property type="project" value="InterPro"/>
</dbReference>
<dbReference type="eggNOG" id="KOG2369">
    <property type="taxonomic scope" value="Eukaryota"/>
</dbReference>
<evidence type="ECO:0000313" key="2">
    <source>
        <dbReference type="Proteomes" id="UP000015104"/>
    </source>
</evidence>
<accession>T1L4I2</accession>
<reference evidence="2" key="1">
    <citation type="submission" date="2011-08" db="EMBL/GenBank/DDBJ databases">
        <authorList>
            <person name="Rombauts S."/>
        </authorList>
    </citation>
    <scope>NUCLEOTIDE SEQUENCE</scope>
    <source>
        <strain evidence="2">London</strain>
    </source>
</reference>
<dbReference type="EMBL" id="CAEY01001099">
    <property type="status" value="NOT_ANNOTATED_CDS"/>
    <property type="molecule type" value="Genomic_DNA"/>
</dbReference>
<dbReference type="HOGENOM" id="CLU_802490_0_0_1"/>
<reference evidence="1" key="2">
    <citation type="submission" date="2015-06" db="UniProtKB">
        <authorList>
            <consortium name="EnsemblMetazoa"/>
        </authorList>
    </citation>
    <scope>IDENTIFICATION</scope>
</reference>
<protein>
    <submittedName>
        <fullName evidence="1">Uncharacterized protein</fullName>
    </submittedName>
</protein>
<proteinExistence type="predicted"/>
<evidence type="ECO:0000313" key="1">
    <source>
        <dbReference type="EnsemblMetazoa" id="tetur39g00110.1"/>
    </source>
</evidence>
<keyword evidence="2" id="KW-1185">Reference proteome</keyword>
<dbReference type="Proteomes" id="UP000015104">
    <property type="component" value="Unassembled WGS sequence"/>
</dbReference>
<dbReference type="InterPro" id="IPR003386">
    <property type="entry name" value="LACT/PDAT_acylTrfase"/>
</dbReference>
<dbReference type="InterPro" id="IPR029058">
    <property type="entry name" value="AB_hydrolase_fold"/>
</dbReference>
<dbReference type="SUPFAM" id="SSF53474">
    <property type="entry name" value="alpha/beta-Hydrolases"/>
    <property type="match status" value="1"/>
</dbReference>